<sequence length="333" mass="35859">MSAFVPAAVPATGGRRHGAAGAFVTRRSLHVAPQPAAAASRRAACTPMATAAAEPTKNTTLSGRGGKTDSDSVTDDPAPLNAAAPATESKFYQKYNTYRGKDVPTVSETMTKFNELFPRPVPSVYRNIISEILMTTHLAKHCAMWKYDAIFAYGFDETFNEFLQFYPIESERTALYHAVANSLGFSPEELAKDASSVRSWAEGKSEADIFAASKAGAGDASEPAVAALQYVANADEFDFYYSRLHGIGVIKLMAGAGVELTPENAGRWSDELQVPKAKLTTELGTYEAAVERLKAAEQLFAEIAARDARKTAERLERRAEQAAAEATEAENEA</sequence>
<name>A0A1X6PIX2_PORUM</name>
<dbReference type="Pfam" id="PF11264">
    <property type="entry name" value="ThylakoidFormat"/>
    <property type="match status" value="1"/>
</dbReference>
<feature type="compositionally biased region" description="Basic and acidic residues" evidence="2">
    <location>
        <begin position="311"/>
        <end position="320"/>
    </location>
</feature>
<reference evidence="3 4" key="1">
    <citation type="submission" date="2017-03" db="EMBL/GenBank/DDBJ databases">
        <title>WGS assembly of Porphyra umbilicalis.</title>
        <authorList>
            <person name="Brawley S.H."/>
            <person name="Blouin N.A."/>
            <person name="Ficko-Blean E."/>
            <person name="Wheeler G.L."/>
            <person name="Lohr M."/>
            <person name="Goodson H.V."/>
            <person name="Jenkins J.W."/>
            <person name="Blaby-Haas C.E."/>
            <person name="Helliwell K.E."/>
            <person name="Chan C."/>
            <person name="Marriage T."/>
            <person name="Bhattacharya D."/>
            <person name="Klein A.S."/>
            <person name="Badis Y."/>
            <person name="Brodie J."/>
            <person name="Cao Y."/>
            <person name="Collen J."/>
            <person name="Dittami S.M."/>
            <person name="Gachon C.M."/>
            <person name="Green B.R."/>
            <person name="Karpowicz S."/>
            <person name="Kim J.W."/>
            <person name="Kudahl U."/>
            <person name="Lin S."/>
            <person name="Michel G."/>
            <person name="Mittag M."/>
            <person name="Olson B.J."/>
            <person name="Pangilinan J."/>
            <person name="Peng Y."/>
            <person name="Qiu H."/>
            <person name="Shu S."/>
            <person name="Singer J.T."/>
            <person name="Smith A.G."/>
            <person name="Sprecher B.N."/>
            <person name="Wagner V."/>
            <person name="Wang W."/>
            <person name="Wang Z.-Y."/>
            <person name="Yan J."/>
            <person name="Yarish C."/>
            <person name="Zoeuner-Riek S."/>
            <person name="Zhuang Y."/>
            <person name="Zou Y."/>
            <person name="Lindquist E.A."/>
            <person name="Grimwood J."/>
            <person name="Barry K."/>
            <person name="Rokhsar D.S."/>
            <person name="Schmutz J."/>
            <person name="Stiller J.W."/>
            <person name="Grossman A.R."/>
            <person name="Prochnik S.E."/>
        </authorList>
    </citation>
    <scope>NUCLEOTIDE SEQUENCE [LARGE SCALE GENOMIC DNA]</scope>
    <source>
        <strain evidence="3">4086291</strain>
    </source>
</reference>
<evidence type="ECO:0000256" key="2">
    <source>
        <dbReference type="SAM" id="MobiDB-lite"/>
    </source>
</evidence>
<evidence type="ECO:0000313" key="4">
    <source>
        <dbReference type="Proteomes" id="UP000218209"/>
    </source>
</evidence>
<feature type="region of interest" description="Disordered" evidence="2">
    <location>
        <begin position="311"/>
        <end position="333"/>
    </location>
</feature>
<keyword evidence="4" id="KW-1185">Reference proteome</keyword>
<proteinExistence type="predicted"/>
<dbReference type="OrthoDB" id="4812at2759"/>
<dbReference type="GO" id="GO:0010207">
    <property type="term" value="P:photosystem II assembly"/>
    <property type="evidence" value="ECO:0007669"/>
    <property type="project" value="InterPro"/>
</dbReference>
<dbReference type="AlphaFoldDB" id="A0A1X6PIX2"/>
<evidence type="ECO:0000313" key="3">
    <source>
        <dbReference type="EMBL" id="OSX80790.1"/>
    </source>
</evidence>
<dbReference type="Proteomes" id="UP000218209">
    <property type="component" value="Unassembled WGS sequence"/>
</dbReference>
<feature type="region of interest" description="Disordered" evidence="2">
    <location>
        <begin position="49"/>
        <end position="82"/>
    </location>
</feature>
<evidence type="ECO:0000256" key="1">
    <source>
        <dbReference type="ARBA" id="ARBA00023054"/>
    </source>
</evidence>
<dbReference type="EMBL" id="KV918768">
    <property type="protein sequence ID" value="OSX80790.1"/>
    <property type="molecule type" value="Genomic_DNA"/>
</dbReference>
<protein>
    <submittedName>
        <fullName evidence="3">Uncharacterized protein</fullName>
    </submittedName>
</protein>
<dbReference type="PANTHER" id="PTHR34793">
    <property type="entry name" value="PROTEIN THYLAKOID FORMATION 1, CHLOROPLASTIC"/>
    <property type="match status" value="1"/>
</dbReference>
<dbReference type="InterPro" id="IPR017499">
    <property type="entry name" value="Thf1"/>
</dbReference>
<dbReference type="PANTHER" id="PTHR34793:SF1">
    <property type="entry name" value="PROTEIN THYLAKOID FORMATION 1, CHLOROPLASTIC"/>
    <property type="match status" value="1"/>
</dbReference>
<gene>
    <name evidence="3" type="ORF">BU14_0032s0048</name>
</gene>
<keyword evidence="1" id="KW-0175">Coiled coil</keyword>
<organism evidence="3 4">
    <name type="scientific">Porphyra umbilicalis</name>
    <name type="common">Purple laver</name>
    <name type="synonym">Red alga</name>
    <dbReference type="NCBI Taxonomy" id="2786"/>
    <lineage>
        <taxon>Eukaryota</taxon>
        <taxon>Rhodophyta</taxon>
        <taxon>Bangiophyceae</taxon>
        <taxon>Bangiales</taxon>
        <taxon>Bangiaceae</taxon>
        <taxon>Porphyra</taxon>
    </lineage>
</organism>
<accession>A0A1X6PIX2</accession>